<name>A0AAD1XPT1_EUPCR</name>
<evidence type="ECO:0000313" key="2">
    <source>
        <dbReference type="EMBL" id="CAI2376677.1"/>
    </source>
</evidence>
<dbReference type="Proteomes" id="UP001295684">
    <property type="component" value="Unassembled WGS sequence"/>
</dbReference>
<proteinExistence type="predicted"/>
<keyword evidence="1" id="KW-1133">Transmembrane helix</keyword>
<protein>
    <submittedName>
        <fullName evidence="2">Uncharacterized protein</fullName>
    </submittedName>
</protein>
<keyword evidence="3" id="KW-1185">Reference proteome</keyword>
<accession>A0AAD1XPT1</accession>
<feature type="transmembrane region" description="Helical" evidence="1">
    <location>
        <begin position="14"/>
        <end position="32"/>
    </location>
</feature>
<gene>
    <name evidence="2" type="ORF">ECRASSUSDP1_LOCUS18047</name>
</gene>
<comment type="caution">
    <text evidence="2">The sequence shown here is derived from an EMBL/GenBank/DDBJ whole genome shotgun (WGS) entry which is preliminary data.</text>
</comment>
<dbReference type="AlphaFoldDB" id="A0AAD1XPT1"/>
<sequence>MGGGRNSSGLDTCFPQGVASLFQAIFGILNIYKQTKKYSRKELLYEKRSLSQSTHLIIQLGVRAAM</sequence>
<evidence type="ECO:0000313" key="3">
    <source>
        <dbReference type="Proteomes" id="UP001295684"/>
    </source>
</evidence>
<keyword evidence="1" id="KW-0812">Transmembrane</keyword>
<evidence type="ECO:0000256" key="1">
    <source>
        <dbReference type="SAM" id="Phobius"/>
    </source>
</evidence>
<keyword evidence="1" id="KW-0472">Membrane</keyword>
<reference evidence="2" key="1">
    <citation type="submission" date="2023-07" db="EMBL/GenBank/DDBJ databases">
        <authorList>
            <consortium name="AG Swart"/>
            <person name="Singh M."/>
            <person name="Singh A."/>
            <person name="Seah K."/>
            <person name="Emmerich C."/>
        </authorList>
    </citation>
    <scope>NUCLEOTIDE SEQUENCE</scope>
    <source>
        <strain evidence="2">DP1</strain>
    </source>
</reference>
<dbReference type="EMBL" id="CAMPGE010018240">
    <property type="protein sequence ID" value="CAI2376677.1"/>
    <property type="molecule type" value="Genomic_DNA"/>
</dbReference>
<organism evidence="2 3">
    <name type="scientific">Euplotes crassus</name>
    <dbReference type="NCBI Taxonomy" id="5936"/>
    <lineage>
        <taxon>Eukaryota</taxon>
        <taxon>Sar</taxon>
        <taxon>Alveolata</taxon>
        <taxon>Ciliophora</taxon>
        <taxon>Intramacronucleata</taxon>
        <taxon>Spirotrichea</taxon>
        <taxon>Hypotrichia</taxon>
        <taxon>Euplotida</taxon>
        <taxon>Euplotidae</taxon>
        <taxon>Moneuplotes</taxon>
    </lineage>
</organism>